<keyword evidence="1" id="KW-0479">Metal-binding</keyword>
<evidence type="ECO:0000313" key="3">
    <source>
        <dbReference type="EMBL" id="AOM80520.1"/>
    </source>
</evidence>
<evidence type="ECO:0000313" key="4">
    <source>
        <dbReference type="Proteomes" id="UP000094313"/>
    </source>
</evidence>
<dbReference type="Gene3D" id="3.10.180.10">
    <property type="entry name" value="2,3-Dihydroxybiphenyl 1,2-Dioxygenase, domain 1"/>
    <property type="match status" value="1"/>
</dbReference>
<sequence length="145" mass="16433">MSNTNTSAKPIHLQGSAPLLSVFNMPASVRFYRDVLGFDVVETSDKPDRQDDFQWALLRLNGIELMLEPRGEKSCPKPVTANAWLDRHDMSIYFGCKELDKVYTYLSSSGIEVQEPSVTSYGYKALYVRDPDGFLLVFHSYPSNK</sequence>
<name>A0A1D7QPB1_9SPHI</name>
<dbReference type="GO" id="GO:0004493">
    <property type="term" value="F:methylmalonyl-CoA epimerase activity"/>
    <property type="evidence" value="ECO:0007669"/>
    <property type="project" value="TreeGrafter"/>
</dbReference>
<dbReference type="InterPro" id="IPR037523">
    <property type="entry name" value="VOC_core"/>
</dbReference>
<dbReference type="GO" id="GO:0046872">
    <property type="term" value="F:metal ion binding"/>
    <property type="evidence" value="ECO:0007669"/>
    <property type="project" value="UniProtKB-KW"/>
</dbReference>
<dbReference type="Pfam" id="PF00903">
    <property type="entry name" value="Glyoxalase"/>
    <property type="match status" value="1"/>
</dbReference>
<dbReference type="PROSITE" id="PS51819">
    <property type="entry name" value="VOC"/>
    <property type="match status" value="1"/>
</dbReference>
<dbReference type="Proteomes" id="UP000094313">
    <property type="component" value="Chromosome"/>
</dbReference>
<dbReference type="PANTHER" id="PTHR43048:SF4">
    <property type="entry name" value="RING-CLEAVING DIOXYGENASE-RELATED"/>
    <property type="match status" value="1"/>
</dbReference>
<dbReference type="EMBL" id="CP017141">
    <property type="protein sequence ID" value="AOM80520.1"/>
    <property type="molecule type" value="Genomic_DNA"/>
</dbReference>
<gene>
    <name evidence="3" type="ORF">BFS30_27190</name>
</gene>
<dbReference type="KEGG" id="psty:BFS30_27190"/>
<evidence type="ECO:0000256" key="1">
    <source>
        <dbReference type="ARBA" id="ARBA00022723"/>
    </source>
</evidence>
<dbReference type="PANTHER" id="PTHR43048">
    <property type="entry name" value="METHYLMALONYL-COA EPIMERASE"/>
    <property type="match status" value="1"/>
</dbReference>
<dbReference type="InterPro" id="IPR004360">
    <property type="entry name" value="Glyas_Fos-R_dOase_dom"/>
</dbReference>
<proteinExistence type="predicted"/>
<evidence type="ECO:0000259" key="2">
    <source>
        <dbReference type="PROSITE" id="PS51819"/>
    </source>
</evidence>
<dbReference type="GO" id="GO:0046491">
    <property type="term" value="P:L-methylmalonyl-CoA metabolic process"/>
    <property type="evidence" value="ECO:0007669"/>
    <property type="project" value="TreeGrafter"/>
</dbReference>
<dbReference type="InterPro" id="IPR051785">
    <property type="entry name" value="MMCE/EMCE_epimerase"/>
</dbReference>
<keyword evidence="4" id="KW-1185">Reference proteome</keyword>
<feature type="domain" description="VOC" evidence="2">
    <location>
        <begin position="9"/>
        <end position="141"/>
    </location>
</feature>
<dbReference type="InterPro" id="IPR029068">
    <property type="entry name" value="Glyas_Bleomycin-R_OHBP_Dase"/>
</dbReference>
<reference evidence="3 4" key="1">
    <citation type="submission" date="2016-08" db="EMBL/GenBank/DDBJ databases">
        <authorList>
            <person name="Seilhamer J.J."/>
        </authorList>
    </citation>
    <scope>NUCLEOTIDE SEQUENCE [LARGE SCALE GENOMIC DNA]</scope>
    <source>
        <strain evidence="3 4">DX4</strain>
    </source>
</reference>
<dbReference type="AlphaFoldDB" id="A0A1D7QPB1"/>
<dbReference type="SUPFAM" id="SSF54593">
    <property type="entry name" value="Glyoxalase/Bleomycin resistance protein/Dihydroxybiphenyl dioxygenase"/>
    <property type="match status" value="1"/>
</dbReference>
<organism evidence="3 4">
    <name type="scientific">Pedobacter steynii</name>
    <dbReference type="NCBI Taxonomy" id="430522"/>
    <lineage>
        <taxon>Bacteria</taxon>
        <taxon>Pseudomonadati</taxon>
        <taxon>Bacteroidota</taxon>
        <taxon>Sphingobacteriia</taxon>
        <taxon>Sphingobacteriales</taxon>
        <taxon>Sphingobacteriaceae</taxon>
        <taxon>Pedobacter</taxon>
    </lineage>
</organism>
<protein>
    <recommendedName>
        <fullName evidence="2">VOC domain-containing protein</fullName>
    </recommendedName>
</protein>
<accession>A0A1D7QPB1</accession>